<feature type="transmembrane region" description="Helical" evidence="6">
    <location>
        <begin position="83"/>
        <end position="102"/>
    </location>
</feature>
<gene>
    <name evidence="8" type="ORF">JOC83_001676</name>
</gene>
<dbReference type="SUPFAM" id="SSF55729">
    <property type="entry name" value="Acyl-CoA N-acyltransferases (Nat)"/>
    <property type="match status" value="1"/>
</dbReference>
<proteinExistence type="predicted"/>
<feature type="transmembrane region" description="Helical" evidence="6">
    <location>
        <begin position="203"/>
        <end position="226"/>
    </location>
</feature>
<dbReference type="RefSeq" id="WP_205186160.1">
    <property type="nucleotide sequence ID" value="NZ_JAFBFC010000003.1"/>
</dbReference>
<protein>
    <submittedName>
        <fullName evidence="8">Lysylphosphatidylglycerol synthetase-like protein (DUF2156 family)</fullName>
    </submittedName>
</protein>
<dbReference type="EMBL" id="JAFBFC010000003">
    <property type="protein sequence ID" value="MBM7702829.1"/>
    <property type="molecule type" value="Genomic_DNA"/>
</dbReference>
<name>A0ABS2QWG3_9BACI</name>
<keyword evidence="5 6" id="KW-0472">Membrane</keyword>
<evidence type="ECO:0000256" key="5">
    <source>
        <dbReference type="ARBA" id="ARBA00023136"/>
    </source>
</evidence>
<evidence type="ECO:0000256" key="4">
    <source>
        <dbReference type="ARBA" id="ARBA00022989"/>
    </source>
</evidence>
<evidence type="ECO:0000256" key="3">
    <source>
        <dbReference type="ARBA" id="ARBA00022692"/>
    </source>
</evidence>
<evidence type="ECO:0000256" key="2">
    <source>
        <dbReference type="ARBA" id="ARBA00022475"/>
    </source>
</evidence>
<accession>A0ABS2QWG3</accession>
<keyword evidence="4 6" id="KW-1133">Transmembrane helix</keyword>
<dbReference type="InterPro" id="IPR051211">
    <property type="entry name" value="PG_lysyltransferase"/>
</dbReference>
<dbReference type="PANTHER" id="PTHR34697:SF2">
    <property type="entry name" value="PHOSPHATIDYLGLYCEROL LYSYLTRANSFERASE"/>
    <property type="match status" value="1"/>
</dbReference>
<comment type="subcellular location">
    <subcellularLocation>
        <location evidence="1">Cell membrane</location>
        <topology evidence="1">Multi-pass membrane protein</topology>
    </subcellularLocation>
</comment>
<dbReference type="Pfam" id="PF09924">
    <property type="entry name" value="LPG_synthase_C"/>
    <property type="match status" value="1"/>
</dbReference>
<evidence type="ECO:0000259" key="7">
    <source>
        <dbReference type="Pfam" id="PF09924"/>
    </source>
</evidence>
<dbReference type="PANTHER" id="PTHR34697">
    <property type="entry name" value="PHOSPHATIDYLGLYCEROL LYSYLTRANSFERASE"/>
    <property type="match status" value="1"/>
</dbReference>
<dbReference type="Proteomes" id="UP000809829">
    <property type="component" value="Unassembled WGS sequence"/>
</dbReference>
<organism evidence="8 9">
    <name type="scientific">Priestia iocasae</name>
    <dbReference type="NCBI Taxonomy" id="2291674"/>
    <lineage>
        <taxon>Bacteria</taxon>
        <taxon>Bacillati</taxon>
        <taxon>Bacillota</taxon>
        <taxon>Bacilli</taxon>
        <taxon>Bacillales</taxon>
        <taxon>Bacillaceae</taxon>
        <taxon>Priestia</taxon>
    </lineage>
</organism>
<feature type="transmembrane region" description="Helical" evidence="6">
    <location>
        <begin position="152"/>
        <end position="179"/>
    </location>
</feature>
<dbReference type="InterPro" id="IPR024320">
    <property type="entry name" value="LPG_synthase_C"/>
</dbReference>
<evidence type="ECO:0000313" key="9">
    <source>
        <dbReference type="Proteomes" id="UP000809829"/>
    </source>
</evidence>
<keyword evidence="2" id="KW-1003">Cell membrane</keyword>
<dbReference type="NCBIfam" id="NF033480">
    <property type="entry name" value="bifunc_MprF"/>
    <property type="match status" value="1"/>
</dbReference>
<feature type="transmembrane region" description="Helical" evidence="6">
    <location>
        <begin position="108"/>
        <end position="140"/>
    </location>
</feature>
<keyword evidence="9" id="KW-1185">Reference proteome</keyword>
<dbReference type="InterPro" id="IPR016181">
    <property type="entry name" value="Acyl_CoA_acyltransferase"/>
</dbReference>
<evidence type="ECO:0000256" key="6">
    <source>
        <dbReference type="SAM" id="Phobius"/>
    </source>
</evidence>
<sequence>MNLLGINEVKDVVIQSKLGQSLKKYRLIPEHVIPNVSHWMLSFLVFVSGLILLGSAATPGVLERITIAEKVLSETILNVSNQLSVTAGISLLLLSRSIYLKVKPAYKLTYIVLLSGALFTFSKGFDFEEALFLLVIAALLRFSKKRFYRKSYPYSWTGFLTMSALTIASIVSYVAIGYINQPLSKVSLPPQVQSILIKQPADLIVTGMVGFILALLFNMAGFRFLVNKKQKPNANEDELQAFLQEQRGNVLTHFAFLRDKEFFWSSDRQVFFMFSTISNKLVVLGDPIGNEKAFPQAICELHEYADIRGLTPVFYQVESKYLPLYHENGCQFFKLGEEAYVDLDEFTLVGKKKTNLRTVLNKFAKSGHAFTVHEPPFSDAFIQQLNDVSNEWLGNRREKGFSLGFFDRDYLQKSQIATLSNEEGNIIAFMNLVPMYDEGHTLSVDLMRHKNETPNGTMDMMFLSAIQYAKEKGYRAFNLGMAPLSNVGRNKHAFLDEKVAANIYRHGHYLYQFDGIRRFKEKFATRWEPKYLACRRRQSLPMIVFQLSLLIARKRK</sequence>
<feature type="domain" description="Phosphatidylglycerol lysyltransferase C-terminal" evidence="7">
    <location>
        <begin position="243"/>
        <end position="533"/>
    </location>
</feature>
<keyword evidence="3 6" id="KW-0812">Transmembrane</keyword>
<feature type="transmembrane region" description="Helical" evidence="6">
    <location>
        <begin position="39"/>
        <end position="62"/>
    </location>
</feature>
<comment type="caution">
    <text evidence="8">The sequence shown here is derived from an EMBL/GenBank/DDBJ whole genome shotgun (WGS) entry which is preliminary data.</text>
</comment>
<reference evidence="8 9" key="1">
    <citation type="submission" date="2021-01" db="EMBL/GenBank/DDBJ databases">
        <title>Genomic Encyclopedia of Type Strains, Phase IV (KMG-IV): sequencing the most valuable type-strain genomes for metagenomic binning, comparative biology and taxonomic classification.</title>
        <authorList>
            <person name="Goeker M."/>
        </authorList>
    </citation>
    <scope>NUCLEOTIDE SEQUENCE [LARGE SCALE GENOMIC DNA]</scope>
    <source>
        <strain evidence="8 9">DSM 104297</strain>
    </source>
</reference>
<evidence type="ECO:0000313" key="8">
    <source>
        <dbReference type="EMBL" id="MBM7702829.1"/>
    </source>
</evidence>
<evidence type="ECO:0000256" key="1">
    <source>
        <dbReference type="ARBA" id="ARBA00004651"/>
    </source>
</evidence>